<accession>A0A1G7ZUA1</accession>
<dbReference type="PANTHER" id="PTHR22946">
    <property type="entry name" value="DIENELACTONE HYDROLASE DOMAIN-CONTAINING PROTEIN-RELATED"/>
    <property type="match status" value="1"/>
</dbReference>
<dbReference type="GO" id="GO:0016787">
    <property type="term" value="F:hydrolase activity"/>
    <property type="evidence" value="ECO:0007669"/>
    <property type="project" value="UniProtKB-KW"/>
</dbReference>
<sequence>MTAGEFSYRDEDLTLTGFLAVNGGEAAKRPGVVIAPDAAGVSDHMKRHAARFADLGYVALILDMYGAPVSGLHDGMKYVGPLKADPVTLRRRARAGLDALAAHPQVDPARLAVVGYCFGGTVALELARDGADIAVAASLHGDLVTKAPAQAGAVKPTVLVYHGGADPLCPLDTIPPFEREMDEAGADWLVTVYGSAKHSFTNPGADLYGVPAAGYNKLADERSWADLTHHLGVAFGAAR</sequence>
<gene>
    <name evidence="3" type="ORF">SAMN05421505_111207</name>
</gene>
<dbReference type="EMBL" id="FNCN01000011">
    <property type="protein sequence ID" value="SDH12285.1"/>
    <property type="molecule type" value="Genomic_DNA"/>
</dbReference>
<dbReference type="InterPro" id="IPR002925">
    <property type="entry name" value="Dienelactn_hydro"/>
</dbReference>
<dbReference type="RefSeq" id="WP_093170902.1">
    <property type="nucleotide sequence ID" value="NZ_FNCN01000011.1"/>
</dbReference>
<dbReference type="OrthoDB" id="188362at2"/>
<feature type="domain" description="Dienelactone hydrolase" evidence="2">
    <location>
        <begin position="25"/>
        <end position="231"/>
    </location>
</feature>
<evidence type="ECO:0000259" key="2">
    <source>
        <dbReference type="Pfam" id="PF01738"/>
    </source>
</evidence>
<comment type="similarity">
    <text evidence="1">Belongs to the AB hydrolase superfamily.</text>
</comment>
<dbReference type="Gene3D" id="3.40.50.1820">
    <property type="entry name" value="alpha/beta hydrolase"/>
    <property type="match status" value="1"/>
</dbReference>
<dbReference type="InterPro" id="IPR050261">
    <property type="entry name" value="FrsA_esterase"/>
</dbReference>
<name>A0A1G7ZUA1_9ACTN</name>
<proteinExistence type="inferred from homology"/>
<dbReference type="InterPro" id="IPR029058">
    <property type="entry name" value="AB_hydrolase_fold"/>
</dbReference>
<dbReference type="Proteomes" id="UP000198923">
    <property type="component" value="Unassembled WGS sequence"/>
</dbReference>
<dbReference type="AlphaFoldDB" id="A0A1G7ZUA1"/>
<protein>
    <submittedName>
        <fullName evidence="3">Dienelactone hydrolase</fullName>
    </submittedName>
</protein>
<keyword evidence="3" id="KW-0378">Hydrolase</keyword>
<dbReference type="PANTHER" id="PTHR22946:SF0">
    <property type="entry name" value="DIENELACTONE HYDROLASE DOMAIN-CONTAINING PROTEIN"/>
    <property type="match status" value="1"/>
</dbReference>
<evidence type="ECO:0000256" key="1">
    <source>
        <dbReference type="ARBA" id="ARBA00008645"/>
    </source>
</evidence>
<dbReference type="Pfam" id="PF01738">
    <property type="entry name" value="DLH"/>
    <property type="match status" value="1"/>
</dbReference>
<dbReference type="SUPFAM" id="SSF53474">
    <property type="entry name" value="alpha/beta-Hydrolases"/>
    <property type="match status" value="1"/>
</dbReference>
<dbReference type="STRING" id="504805.SAMN05421505_111207"/>
<reference evidence="3 4" key="1">
    <citation type="submission" date="2016-10" db="EMBL/GenBank/DDBJ databases">
        <authorList>
            <person name="de Groot N.N."/>
        </authorList>
    </citation>
    <scope>NUCLEOTIDE SEQUENCE [LARGE SCALE GENOMIC DNA]</scope>
    <source>
        <strain evidence="3 4">CPCC 201354</strain>
    </source>
</reference>
<evidence type="ECO:0000313" key="3">
    <source>
        <dbReference type="EMBL" id="SDH12285.1"/>
    </source>
</evidence>
<organism evidence="3 4">
    <name type="scientific">Sinosporangium album</name>
    <dbReference type="NCBI Taxonomy" id="504805"/>
    <lineage>
        <taxon>Bacteria</taxon>
        <taxon>Bacillati</taxon>
        <taxon>Actinomycetota</taxon>
        <taxon>Actinomycetes</taxon>
        <taxon>Streptosporangiales</taxon>
        <taxon>Streptosporangiaceae</taxon>
        <taxon>Sinosporangium</taxon>
    </lineage>
</organism>
<evidence type="ECO:0000313" key="4">
    <source>
        <dbReference type="Proteomes" id="UP000198923"/>
    </source>
</evidence>
<keyword evidence="4" id="KW-1185">Reference proteome</keyword>